<evidence type="ECO:0000256" key="4">
    <source>
        <dbReference type="ARBA" id="ARBA00022737"/>
    </source>
</evidence>
<dbReference type="InterPro" id="IPR014774">
    <property type="entry name" value="KaiC-like_dom"/>
</dbReference>
<dbReference type="SUPFAM" id="SSF52540">
    <property type="entry name" value="P-loop containing nucleoside triphosphate hydrolases"/>
    <property type="match status" value="2"/>
</dbReference>
<dbReference type="PANTHER" id="PTHR42926:SF1">
    <property type="entry name" value="CIRCADIAN CLOCK OSCILLATOR PROTEIN KAIC 1"/>
    <property type="match status" value="1"/>
</dbReference>
<keyword evidence="3" id="KW-0808">Transferase</keyword>
<dbReference type="GO" id="GO:0005524">
    <property type="term" value="F:ATP binding"/>
    <property type="evidence" value="ECO:0007669"/>
    <property type="project" value="InterPro"/>
</dbReference>
<keyword evidence="5" id="KW-0418">Kinase</keyword>
<sequence>MEGQSPPVVQRLETGIAGFDRVLGGGLPKGRSVLINGESGTGKSVLLNEFIYHGVTRFNQPGVIIACEEPPEAIRLNVGGFGWDYAALESGGTEQLALLDLAPFHGELESVEAEEQCSLIPLVDTIIRTVERLKAERVAIDGMASLFDRFASQRAVRHAFLLLSQRLGDRGVTTLFSCSKVDGSSAISKYGLEEFIADGVVELSKVPGERRTVRQLVVHKLRGLDYLSGRVEFEISKNGLEVFPLIPLLERVAGVHLDTRKAFGIPPFDAMLRGGLPEGHVALISGNTGAGKSTFGLHFVQAGLQAGEASVYVSIEEAGAQLQVAAGSFGWDFSAAERQGRLLFIDVPFADIRSDQVLYQIVNGVNRIGAKRLVVDSISALLSIGMNARQHRLFMEQLVSFCKSQGITVVLLYAVGGAFGVPEAPVAITAARFSSVVDAIILSRSMERHYHLERMLSIVKMRGSGFDSRQFHYEITEHGIEIGSPWAD</sequence>
<keyword evidence="2" id="KW-0597">Phosphoprotein</keyword>
<dbReference type="PIRSF" id="PIRSF039117">
    <property type="entry name" value="KaiC"/>
    <property type="match status" value="1"/>
</dbReference>
<dbReference type="STRING" id="415747.SAMN03097708_01688"/>
<reference evidence="8 9" key="1">
    <citation type="submission" date="2016-10" db="EMBL/GenBank/DDBJ databases">
        <authorList>
            <person name="de Groot N.N."/>
        </authorList>
    </citation>
    <scope>NUCLEOTIDE SEQUENCE [LARGE SCALE GENOMIC DNA]</scope>
    <source>
        <strain evidence="8 9">HLD2</strain>
    </source>
</reference>
<accession>A0A1G5Q980</accession>
<dbReference type="PRINTS" id="PR01874">
    <property type="entry name" value="DNAREPAIRADA"/>
</dbReference>
<dbReference type="OrthoDB" id="9787927at2"/>
<dbReference type="InterPro" id="IPR027417">
    <property type="entry name" value="P-loop_NTPase"/>
</dbReference>
<protein>
    <recommendedName>
        <fullName evidence="1">non-specific serine/threonine protein kinase</fullName>
        <ecNumber evidence="1">2.7.11.1</ecNumber>
    </recommendedName>
</protein>
<dbReference type="AlphaFoldDB" id="A0A1G5Q980"/>
<feature type="domain" description="KaiC" evidence="7">
    <location>
        <begin position="259"/>
        <end position="488"/>
    </location>
</feature>
<dbReference type="Pfam" id="PF06745">
    <property type="entry name" value="ATPase"/>
    <property type="match status" value="2"/>
</dbReference>
<dbReference type="PANTHER" id="PTHR42926">
    <property type="match status" value="1"/>
</dbReference>
<keyword evidence="6" id="KW-0378">Hydrolase</keyword>
<evidence type="ECO:0000313" key="8">
    <source>
        <dbReference type="EMBL" id="SCZ58403.1"/>
    </source>
</evidence>
<keyword evidence="9" id="KW-1185">Reference proteome</keyword>
<dbReference type="EMBL" id="FMWD01000004">
    <property type="protein sequence ID" value="SCZ58403.1"/>
    <property type="molecule type" value="Genomic_DNA"/>
</dbReference>
<dbReference type="Gene3D" id="3.40.50.300">
    <property type="entry name" value="P-loop containing nucleotide triphosphate hydrolases"/>
    <property type="match status" value="2"/>
</dbReference>
<evidence type="ECO:0000313" key="9">
    <source>
        <dbReference type="Proteomes" id="UP000199648"/>
    </source>
</evidence>
<dbReference type="GO" id="GO:0004674">
    <property type="term" value="F:protein serine/threonine kinase activity"/>
    <property type="evidence" value="ECO:0007669"/>
    <property type="project" value="UniProtKB-EC"/>
</dbReference>
<dbReference type="Proteomes" id="UP000199648">
    <property type="component" value="Unassembled WGS sequence"/>
</dbReference>
<dbReference type="InterPro" id="IPR010624">
    <property type="entry name" value="KaiC_dom"/>
</dbReference>
<dbReference type="InterPro" id="IPR051347">
    <property type="entry name" value="Circadian_clock_KaiC-rel"/>
</dbReference>
<dbReference type="InterPro" id="IPR003593">
    <property type="entry name" value="AAA+_ATPase"/>
</dbReference>
<dbReference type="PROSITE" id="PS00675">
    <property type="entry name" value="SIGMA54_INTERACT_1"/>
    <property type="match status" value="1"/>
</dbReference>
<dbReference type="InterPro" id="IPR030665">
    <property type="entry name" value="KaiC"/>
</dbReference>
<dbReference type="RefSeq" id="WP_092995301.1">
    <property type="nucleotide sequence ID" value="NZ_FMWD01000004.1"/>
</dbReference>
<dbReference type="SMART" id="SM00382">
    <property type="entry name" value="AAA"/>
    <property type="match status" value="2"/>
</dbReference>
<dbReference type="EC" id="2.7.11.1" evidence="1"/>
<evidence type="ECO:0000256" key="5">
    <source>
        <dbReference type="ARBA" id="ARBA00022777"/>
    </source>
</evidence>
<dbReference type="InterPro" id="IPR025662">
    <property type="entry name" value="Sigma_54_int_dom_ATP-bd_1"/>
</dbReference>
<dbReference type="PROSITE" id="PS51146">
    <property type="entry name" value="KAIC"/>
    <property type="match status" value="2"/>
</dbReference>
<evidence type="ECO:0000256" key="1">
    <source>
        <dbReference type="ARBA" id="ARBA00012513"/>
    </source>
</evidence>
<feature type="domain" description="KaiC" evidence="7">
    <location>
        <begin position="10"/>
        <end position="256"/>
    </location>
</feature>
<evidence type="ECO:0000259" key="7">
    <source>
        <dbReference type="PROSITE" id="PS51146"/>
    </source>
</evidence>
<evidence type="ECO:0000256" key="6">
    <source>
        <dbReference type="ARBA" id="ARBA00022801"/>
    </source>
</evidence>
<proteinExistence type="predicted"/>
<name>A0A1G5Q980_9GAMM</name>
<evidence type="ECO:0000256" key="3">
    <source>
        <dbReference type="ARBA" id="ARBA00022679"/>
    </source>
</evidence>
<organism evidence="8 9">
    <name type="scientific">Thiohalomonas denitrificans</name>
    <dbReference type="NCBI Taxonomy" id="415747"/>
    <lineage>
        <taxon>Bacteria</taxon>
        <taxon>Pseudomonadati</taxon>
        <taxon>Pseudomonadota</taxon>
        <taxon>Gammaproteobacteria</taxon>
        <taxon>Thiohalomonadales</taxon>
        <taxon>Thiohalomonadaceae</taxon>
        <taxon>Thiohalomonas</taxon>
    </lineage>
</organism>
<gene>
    <name evidence="8" type="ORF">SAMN03097708_01688</name>
</gene>
<keyword evidence="4" id="KW-0677">Repeat</keyword>
<dbReference type="GO" id="GO:0016787">
    <property type="term" value="F:hydrolase activity"/>
    <property type="evidence" value="ECO:0007669"/>
    <property type="project" value="UniProtKB-KW"/>
</dbReference>
<evidence type="ECO:0000256" key="2">
    <source>
        <dbReference type="ARBA" id="ARBA00022553"/>
    </source>
</evidence>